<dbReference type="InterPro" id="IPR051970">
    <property type="entry name" value="TEL2_Regulation"/>
</dbReference>
<evidence type="ECO:0000313" key="3">
    <source>
        <dbReference type="EMBL" id="CAD0205379.1"/>
    </source>
</evidence>
<sequence>MYQTVLGTFRYSLFAEECEWSEPGVRALVQALRHATRVVYESADAGRVALALQAVRARLPPALTVQRLCGADPALLPAARLPLLADLLSACVRALLPRWPLCRDLLAQLFTLEESFALSHDTLALLCGFLHSETEPATLRALAHLLLRYAKSDAVLAAVLDATRYERGEPEPARRLRRDTWEDYVQLLVSLPERVANRLRTDTPKGFSRENYSHYIFFHIIRAIEYMVESTYHHGDQYNVKLLAHLVSKMVTNYYMSGNSPALLSFVDILAAWADATDHNKFVKRKLIQTLLRNLIRQAIEYLSITLLRRCPINYLNNQQIIYNVIGENYNSNPDWKQILSYKIPFNIRPKDFNDTIIAENLMYYFCTTRNSEHNVSDLIMRLCAAWSDVTRASDLRAQLSLAQLLALAVRYRVTMSLWNNTHWRTHDLKALLFKGMAKHLDMLAPEIRCIGMATVEIILKILSEIEENKAGDLEFDYESMGDTCKEIHKSLKDISMRCLIDHRRLAPDKFVYKPPNIKRLLDNFAYKFMEDENSLIHNTIVTCAVKGPEQTKEIVKTIISVKLDALDGKPEDLDSDDDLVPYDMSNDVHVNVRKQPHYLRDLLELLAEADDAEVFEACLEVAEDLVNKQLRNEDPKLTVDLLDLFVHLDAKYQVEGFDLIKFNTCVAVVCCQPRVGAEHLCKEIHTDVGRYSIATKVFMLDVISEAVNRIADVRAQSEPQPKDEVICEEQAEPPAEEIIRRRLINKTRYFHTMRQHPFAKAKKNQFASVSDYFFYPLLGGFGHKQLTLSHHNLKQDVDSILLLKYLTVIGNVVLASKNCPKCSTYCWEVVRIIMYLRYTPDPKIQMCVMTLLASVVISLPASVLNTEFFDVIVDLGGWLSDSVNKLDLMSFGGPKSELAMFAAQLLRLIKDTCS</sequence>
<dbReference type="GO" id="GO:0005829">
    <property type="term" value="C:cytosol"/>
    <property type="evidence" value="ECO:0007669"/>
    <property type="project" value="TreeGrafter"/>
</dbReference>
<evidence type="ECO:0000313" key="4">
    <source>
        <dbReference type="Proteomes" id="UP001154114"/>
    </source>
</evidence>
<dbReference type="InterPro" id="IPR038528">
    <property type="entry name" value="TEL2_C_sf"/>
</dbReference>
<proteinExistence type="inferred from homology"/>
<comment type="similarity">
    <text evidence="1">Belongs to the TEL2 family.</text>
</comment>
<dbReference type="GO" id="GO:0042162">
    <property type="term" value="F:telomeric DNA binding"/>
    <property type="evidence" value="ECO:0007669"/>
    <property type="project" value="TreeGrafter"/>
</dbReference>
<protein>
    <recommendedName>
        <fullName evidence="2">Telomere length regulation protein conserved domain-containing protein</fullName>
    </recommendedName>
</protein>
<dbReference type="OrthoDB" id="4033880at2759"/>
<dbReference type="PANTHER" id="PTHR15830">
    <property type="entry name" value="TELOMERE LENGTH REGULATION PROTEIN TEL2 FAMILY MEMBER"/>
    <property type="match status" value="1"/>
</dbReference>
<feature type="domain" description="Telomere length regulation protein conserved" evidence="2">
    <location>
        <begin position="597"/>
        <end position="707"/>
    </location>
</feature>
<dbReference type="InterPro" id="IPR019337">
    <property type="entry name" value="Telomere_length_regulation_dom"/>
</dbReference>
<keyword evidence="4" id="KW-1185">Reference proteome</keyword>
<dbReference type="GO" id="GO:0051879">
    <property type="term" value="F:Hsp90 protein binding"/>
    <property type="evidence" value="ECO:0007669"/>
    <property type="project" value="TreeGrafter"/>
</dbReference>
<accession>A0A9N8KVY9</accession>
<dbReference type="Pfam" id="PF10193">
    <property type="entry name" value="Telomere_reg-2"/>
    <property type="match status" value="1"/>
</dbReference>
<dbReference type="GO" id="GO:0051083">
    <property type="term" value="P:'de novo' cotranslational protein folding"/>
    <property type="evidence" value="ECO:0007669"/>
    <property type="project" value="TreeGrafter"/>
</dbReference>
<evidence type="ECO:0000259" key="2">
    <source>
        <dbReference type="Pfam" id="PF10193"/>
    </source>
</evidence>
<organism evidence="3 4">
    <name type="scientific">Chrysodeixis includens</name>
    <name type="common">Soybean looper</name>
    <name type="synonym">Pseudoplusia includens</name>
    <dbReference type="NCBI Taxonomy" id="689277"/>
    <lineage>
        <taxon>Eukaryota</taxon>
        <taxon>Metazoa</taxon>
        <taxon>Ecdysozoa</taxon>
        <taxon>Arthropoda</taxon>
        <taxon>Hexapoda</taxon>
        <taxon>Insecta</taxon>
        <taxon>Pterygota</taxon>
        <taxon>Neoptera</taxon>
        <taxon>Endopterygota</taxon>
        <taxon>Lepidoptera</taxon>
        <taxon>Glossata</taxon>
        <taxon>Ditrysia</taxon>
        <taxon>Noctuoidea</taxon>
        <taxon>Noctuidae</taxon>
        <taxon>Plusiinae</taxon>
        <taxon>Chrysodeixis</taxon>
    </lineage>
</organism>
<dbReference type="Gene3D" id="1.25.40.720">
    <property type="entry name" value="Telomere length regulation protein 2, C-terminal domain"/>
    <property type="match status" value="2"/>
</dbReference>
<dbReference type="Proteomes" id="UP001154114">
    <property type="component" value="Chromosome 24"/>
</dbReference>
<dbReference type="PANTHER" id="PTHR15830:SF10">
    <property type="entry name" value="TELOMERE LENGTH REGULATION PROTEIN TEL2 HOMOLOG"/>
    <property type="match status" value="1"/>
</dbReference>
<name>A0A9N8KVY9_CHRIL</name>
<gene>
    <name evidence="3" type="ORF">CINC_LOCUS7680</name>
</gene>
<evidence type="ECO:0000256" key="1">
    <source>
        <dbReference type="ARBA" id="ARBA00006133"/>
    </source>
</evidence>
<reference evidence="3" key="1">
    <citation type="submission" date="2021-12" db="EMBL/GenBank/DDBJ databases">
        <authorList>
            <person name="King R."/>
        </authorList>
    </citation>
    <scope>NUCLEOTIDE SEQUENCE</scope>
</reference>
<dbReference type="AlphaFoldDB" id="A0A9N8KVY9"/>
<dbReference type="EMBL" id="LR824027">
    <property type="protein sequence ID" value="CAD0205379.1"/>
    <property type="molecule type" value="Genomic_DNA"/>
</dbReference>